<comment type="subunit">
    <text evidence="3">Homopentamer.</text>
</comment>
<dbReference type="EMBL" id="UOFM01000556">
    <property type="protein sequence ID" value="VAW83524.1"/>
    <property type="molecule type" value="Genomic_DNA"/>
</dbReference>
<comment type="similarity">
    <text evidence="2">Belongs to the FliD family.</text>
</comment>
<name>A0A3B0ZQ37_9ZZZZ</name>
<dbReference type="PANTHER" id="PTHR30288:SF0">
    <property type="entry name" value="FLAGELLAR HOOK-ASSOCIATED PROTEIN 2"/>
    <property type="match status" value="1"/>
</dbReference>
<evidence type="ECO:0000256" key="5">
    <source>
        <dbReference type="ARBA" id="ARBA00023143"/>
    </source>
</evidence>
<keyword evidence="10" id="KW-0282">Flagellum</keyword>
<keyword evidence="5" id="KW-0975">Bacterial flagellum</keyword>
<sequence length="443" mass="46716">MISAPGVGSGLDVSSIVNQLMSIERIPLRRMEASQKDLETQLSAFGQLKSALSTFQTAFKDLKTVSSFEIYKATSSNELAFTATADSTAAVGFNSIQVVSLAAAHKMGSVAIADTNTTTLGGAGDQMTFTVNGNAFTVAAGGLTLSGIRNVINDALDNTGVSASIITETSGSNRLVLTSTQTGNANTIGISSTGTIGTDLGLADINNPTQLDSELLVDGLYTVTRSSNIISDAISGVTLTLLSTTTTSDQLTISRDVDAVKTSAQSFVDSFNELNTLFDKLSGKGNDLEADNTLRSIENQIRGVFNTAPSGLTGSYTYLSEVGVSFQRNGTLSLDPIALEKAVNADFSGLADVFANDNQGYLFRLDSLITNFVQTNGLIKVREDGINSRIDTTKQNILDMQSRLDIREEGLLKQFNTLDALMGQLNGTSAFLTQQLASLPKIG</sequence>
<protein>
    <recommendedName>
        <fullName evidence="7">Filament cap protein</fullName>
    </recommendedName>
    <alternativeName>
        <fullName evidence="6">Flagellar cap protein</fullName>
    </alternativeName>
</protein>
<comment type="subcellular location">
    <subcellularLocation>
        <location evidence="1">Bacterial flagellum</location>
    </subcellularLocation>
</comment>
<evidence type="ECO:0000256" key="7">
    <source>
        <dbReference type="ARBA" id="ARBA00033192"/>
    </source>
</evidence>
<keyword evidence="10" id="KW-0969">Cilium</keyword>
<dbReference type="PANTHER" id="PTHR30288">
    <property type="entry name" value="FLAGELLAR CAP/ASSEMBLY PROTEIN FLID"/>
    <property type="match status" value="1"/>
</dbReference>
<dbReference type="Pfam" id="PF02465">
    <property type="entry name" value="FliD_N"/>
    <property type="match status" value="1"/>
</dbReference>
<dbReference type="InterPro" id="IPR010810">
    <property type="entry name" value="Flagellin_hook_IN_motif"/>
</dbReference>
<feature type="domain" description="Flagellar hook-associated protein 2 N-terminal" evidence="8">
    <location>
        <begin position="9"/>
        <end position="105"/>
    </location>
</feature>
<dbReference type="Pfam" id="PF07196">
    <property type="entry name" value="Flagellin_IN"/>
    <property type="match status" value="1"/>
</dbReference>
<reference evidence="10" key="1">
    <citation type="submission" date="2018-06" db="EMBL/GenBank/DDBJ databases">
        <authorList>
            <person name="Zhirakovskaya E."/>
        </authorList>
    </citation>
    <scope>NUCLEOTIDE SEQUENCE</scope>
</reference>
<evidence type="ECO:0000259" key="8">
    <source>
        <dbReference type="Pfam" id="PF02465"/>
    </source>
</evidence>
<evidence type="ECO:0000259" key="9">
    <source>
        <dbReference type="Pfam" id="PF07195"/>
    </source>
</evidence>
<dbReference type="GO" id="GO:0009421">
    <property type="term" value="C:bacterial-type flagellum filament cap"/>
    <property type="evidence" value="ECO:0007669"/>
    <property type="project" value="InterPro"/>
</dbReference>
<dbReference type="GO" id="GO:0071973">
    <property type="term" value="P:bacterial-type flagellum-dependent cell motility"/>
    <property type="evidence" value="ECO:0007669"/>
    <property type="project" value="TreeGrafter"/>
</dbReference>
<dbReference type="GO" id="GO:0007155">
    <property type="term" value="P:cell adhesion"/>
    <property type="evidence" value="ECO:0007669"/>
    <property type="project" value="InterPro"/>
</dbReference>
<dbReference type="GO" id="GO:0009424">
    <property type="term" value="C:bacterial-type flagellum hook"/>
    <property type="evidence" value="ECO:0007669"/>
    <property type="project" value="InterPro"/>
</dbReference>
<dbReference type="InterPro" id="IPR003481">
    <property type="entry name" value="FliD_N"/>
</dbReference>
<proteinExistence type="inferred from homology"/>
<gene>
    <name evidence="10" type="ORF">MNBD_GAMMA14-534</name>
</gene>
<organism evidence="10">
    <name type="scientific">hydrothermal vent metagenome</name>
    <dbReference type="NCBI Taxonomy" id="652676"/>
    <lineage>
        <taxon>unclassified sequences</taxon>
        <taxon>metagenomes</taxon>
        <taxon>ecological metagenomes</taxon>
    </lineage>
</organism>
<evidence type="ECO:0000256" key="6">
    <source>
        <dbReference type="ARBA" id="ARBA00033074"/>
    </source>
</evidence>
<keyword evidence="4" id="KW-0175">Coiled coil</keyword>
<evidence type="ECO:0000256" key="2">
    <source>
        <dbReference type="ARBA" id="ARBA00009764"/>
    </source>
</evidence>
<keyword evidence="10" id="KW-0966">Cell projection</keyword>
<evidence type="ECO:0000256" key="4">
    <source>
        <dbReference type="ARBA" id="ARBA00023054"/>
    </source>
</evidence>
<accession>A0A3B0ZQ37</accession>
<dbReference type="InterPro" id="IPR010809">
    <property type="entry name" value="FliD_C"/>
</dbReference>
<evidence type="ECO:0000256" key="1">
    <source>
        <dbReference type="ARBA" id="ARBA00004365"/>
    </source>
</evidence>
<dbReference type="AlphaFoldDB" id="A0A3B0ZQ37"/>
<dbReference type="InterPro" id="IPR040026">
    <property type="entry name" value="FliD"/>
</dbReference>
<dbReference type="Pfam" id="PF07195">
    <property type="entry name" value="FliD_C"/>
    <property type="match status" value="1"/>
</dbReference>
<evidence type="ECO:0000256" key="3">
    <source>
        <dbReference type="ARBA" id="ARBA00011255"/>
    </source>
</evidence>
<feature type="domain" description="Flagellar hook-associated protein 2 C-terminal" evidence="9">
    <location>
        <begin position="212"/>
        <end position="426"/>
    </location>
</feature>
<evidence type="ECO:0000313" key="10">
    <source>
        <dbReference type="EMBL" id="VAW83524.1"/>
    </source>
</evidence>